<proteinExistence type="predicted"/>
<dbReference type="RefSeq" id="WP_046724418.1">
    <property type="nucleotide sequence ID" value="NZ_CP009922.3"/>
</dbReference>
<evidence type="ECO:0000259" key="15">
    <source>
        <dbReference type="SMART" id="SM00091"/>
    </source>
</evidence>
<dbReference type="STRING" id="408015.SXIM_31200"/>
<evidence type="ECO:0000256" key="5">
    <source>
        <dbReference type="ARBA" id="ARBA00022692"/>
    </source>
</evidence>
<dbReference type="FunFam" id="3.30.565.10:FF:000028">
    <property type="entry name" value="PAS sensor protein"/>
    <property type="match status" value="1"/>
</dbReference>
<dbReference type="InterPro" id="IPR036457">
    <property type="entry name" value="PPM-type-like_dom_sf"/>
</dbReference>
<feature type="domain" description="PPM-type phosphatase" evidence="16">
    <location>
        <begin position="543"/>
        <end position="763"/>
    </location>
</feature>
<evidence type="ECO:0000256" key="1">
    <source>
        <dbReference type="ARBA" id="ARBA00004651"/>
    </source>
</evidence>
<keyword evidence="6" id="KW-0547">Nucleotide-binding</keyword>
<dbReference type="SUPFAM" id="SSF55874">
    <property type="entry name" value="ATPase domain of HSP90 chaperone/DNA topoisomerase II/histidine kinase"/>
    <property type="match status" value="1"/>
</dbReference>
<keyword evidence="10 13" id="KW-1133">Transmembrane helix</keyword>
<dbReference type="SMART" id="SM00065">
    <property type="entry name" value="GAF"/>
    <property type="match status" value="1"/>
</dbReference>
<dbReference type="PANTHER" id="PTHR43156">
    <property type="entry name" value="STAGE II SPORULATION PROTEIN E-RELATED"/>
    <property type="match status" value="1"/>
</dbReference>
<dbReference type="PANTHER" id="PTHR43156:SF2">
    <property type="entry name" value="STAGE II SPORULATION PROTEIN E"/>
    <property type="match status" value="1"/>
</dbReference>
<keyword evidence="18" id="KW-1185">Reference proteome</keyword>
<dbReference type="InterPro" id="IPR036890">
    <property type="entry name" value="HATPase_C_sf"/>
</dbReference>
<evidence type="ECO:0000259" key="16">
    <source>
        <dbReference type="SMART" id="SM00331"/>
    </source>
</evidence>
<evidence type="ECO:0000256" key="13">
    <source>
        <dbReference type="SAM" id="Phobius"/>
    </source>
</evidence>
<sequence>MTAFSRDRGAGGGGRLAAVRSALGVRSIVGQMFALQVVTVLLLVAAAAITIYVQMDRNQRTAAYNRTLAVATTFANSPGIVAAVHSADPTSALQPHTEAVRKAARVGGVVVTDTAGIRLTHPRPAEIGKPFIGDVRSALDGNIVQESLNAAIGPAVQSVVPIRDDTGTVVGAVGVAILLDEITINFSARVPLILGALGALLLTLAGTALISRRLLKQTRGLGPSEITRLYENHDAVLRSVREGVVILDGDRRLLLANEEASRLLDLPENAQGRPLGDLGLAPATAELLASGHETTDEVHRFGGRLLAVNHRPMDLHGGPPGSVTTLRDSTELSVVARRAEAAQRRLRLLYEASVRIGTTLEVVRTAEELTEVGVPEFADYITVDLVDEVTRGAEPVASGSRMRRTATRAVREDHPLYGGGGVTLDTTSPEVRGLLMGHARAERDLRGTTWWRAADPEHARELLDFGIHSLISTPLHARGVVLGVVNFWRADTSPTFSEEDLSLAEELAARTAVCVDNARRFTREHTMAVTLQRSLLPSGLPRQNALEAATRYLPAQSGVGGDWFDVIPLSGTRVALVVGDVVGHGLHAAATMGRLRTAVHNFSALDLTPDELLGRLDELASRVDADETTEAGGGAIAGATCLYAIYDPVDGGCEMARAGHLPPALVLPDGTVSFADLPAAPPLGVGGVPFETTRVELPEGSRIVLYTDGLVESRTRDIDEGLDRLREALAASGPAPEQTCDTVLERLLPARPADDVALLVARTRMLRDDQVASWDVAADPTAVAPLRAAVTRQLADWHLGDAAFITELILSELITNAIRYAAGPIGVRLLRDRSLICEVSDGSSTSPHLRNATDTDEGGRGLFLVSQYADRWGTRYTPEGKVIWAEQRLPETT</sequence>
<dbReference type="Gene3D" id="3.30.450.40">
    <property type="match status" value="1"/>
</dbReference>
<evidence type="ECO:0000256" key="6">
    <source>
        <dbReference type="ARBA" id="ARBA00022741"/>
    </source>
</evidence>
<reference evidence="17" key="1">
    <citation type="submission" date="2019-08" db="EMBL/GenBank/DDBJ databases">
        <title>Complete genome sequence of a mangrove-derived Streptomyces xiamenensis.</title>
        <authorList>
            <person name="Xu J."/>
        </authorList>
    </citation>
    <scope>NUCLEOTIDE SEQUENCE</scope>
    <source>
        <strain evidence="17">318</strain>
    </source>
</reference>
<organism evidence="17 18">
    <name type="scientific">Streptomyces xiamenensis</name>
    <dbReference type="NCBI Taxonomy" id="408015"/>
    <lineage>
        <taxon>Bacteria</taxon>
        <taxon>Bacillati</taxon>
        <taxon>Actinomycetota</taxon>
        <taxon>Actinomycetes</taxon>
        <taxon>Kitasatosporales</taxon>
        <taxon>Streptomycetaceae</taxon>
        <taxon>Streptomyces</taxon>
    </lineage>
</organism>
<evidence type="ECO:0000256" key="12">
    <source>
        <dbReference type="ARBA" id="ARBA00023136"/>
    </source>
</evidence>
<dbReference type="EMBL" id="CP009922">
    <property type="protein sequence ID" value="AKG44504.1"/>
    <property type="molecule type" value="Genomic_DNA"/>
</dbReference>
<dbReference type="GO" id="GO:0005524">
    <property type="term" value="F:ATP binding"/>
    <property type="evidence" value="ECO:0007669"/>
    <property type="project" value="UniProtKB-KW"/>
</dbReference>
<feature type="domain" description="GAF" evidence="14">
    <location>
        <begin position="344"/>
        <end position="525"/>
    </location>
</feature>
<dbReference type="InterPro" id="IPR001932">
    <property type="entry name" value="PPM-type_phosphatase-like_dom"/>
</dbReference>
<keyword evidence="8" id="KW-0378">Hydrolase</keyword>
<dbReference type="SUPFAM" id="SSF81606">
    <property type="entry name" value="PP2C-like"/>
    <property type="match status" value="1"/>
</dbReference>
<keyword evidence="4" id="KW-0808">Transferase</keyword>
<dbReference type="FunFam" id="3.60.40.10:FF:000031">
    <property type="entry name" value="PAS sensor protein"/>
    <property type="match status" value="1"/>
</dbReference>
<evidence type="ECO:0000259" key="14">
    <source>
        <dbReference type="SMART" id="SM00065"/>
    </source>
</evidence>
<evidence type="ECO:0000256" key="2">
    <source>
        <dbReference type="ARBA" id="ARBA00022475"/>
    </source>
</evidence>
<dbReference type="SMART" id="SM00091">
    <property type="entry name" value="PAS"/>
    <property type="match status" value="1"/>
</dbReference>
<feature type="domain" description="PAS" evidence="15">
    <location>
        <begin position="231"/>
        <end position="297"/>
    </location>
</feature>
<keyword evidence="9" id="KW-0067">ATP-binding</keyword>
<dbReference type="GO" id="GO:0005886">
    <property type="term" value="C:plasma membrane"/>
    <property type="evidence" value="ECO:0007669"/>
    <property type="project" value="UniProtKB-SubCell"/>
</dbReference>
<evidence type="ECO:0000313" key="18">
    <source>
        <dbReference type="Proteomes" id="UP000034034"/>
    </source>
</evidence>
<dbReference type="InterPro" id="IPR035965">
    <property type="entry name" value="PAS-like_dom_sf"/>
</dbReference>
<evidence type="ECO:0000313" key="17">
    <source>
        <dbReference type="EMBL" id="AKG44504.1"/>
    </source>
</evidence>
<keyword evidence="5 13" id="KW-0812">Transmembrane</keyword>
<evidence type="ECO:0000256" key="3">
    <source>
        <dbReference type="ARBA" id="ARBA00022553"/>
    </source>
</evidence>
<dbReference type="Pfam" id="PF17203">
    <property type="entry name" value="sCache_3_2"/>
    <property type="match status" value="1"/>
</dbReference>
<name>A0A0F7FW72_9ACTN</name>
<dbReference type="KEGG" id="sxi:SXIM_31200"/>
<dbReference type="InterPro" id="IPR029016">
    <property type="entry name" value="GAF-like_dom_sf"/>
</dbReference>
<dbReference type="InterPro" id="IPR052016">
    <property type="entry name" value="Bact_Sigma-Reg"/>
</dbReference>
<evidence type="ECO:0000256" key="8">
    <source>
        <dbReference type="ARBA" id="ARBA00022801"/>
    </source>
</evidence>
<dbReference type="SUPFAM" id="SSF103190">
    <property type="entry name" value="Sensory domain-like"/>
    <property type="match status" value="1"/>
</dbReference>
<dbReference type="Pfam" id="PF13581">
    <property type="entry name" value="HATPase_c_2"/>
    <property type="match status" value="1"/>
</dbReference>
<evidence type="ECO:0000256" key="4">
    <source>
        <dbReference type="ARBA" id="ARBA00022679"/>
    </source>
</evidence>
<dbReference type="InterPro" id="IPR000014">
    <property type="entry name" value="PAS"/>
</dbReference>
<accession>A0A0F7FW72</accession>
<evidence type="ECO:0000256" key="11">
    <source>
        <dbReference type="ARBA" id="ARBA00023012"/>
    </source>
</evidence>
<dbReference type="Gene3D" id="3.30.565.10">
    <property type="entry name" value="Histidine kinase-like ATPase, C-terminal domain"/>
    <property type="match status" value="1"/>
</dbReference>
<comment type="subcellular location">
    <subcellularLocation>
        <location evidence="1">Cell membrane</location>
        <topology evidence="1">Multi-pass membrane protein</topology>
    </subcellularLocation>
</comment>
<dbReference type="InterPro" id="IPR029151">
    <property type="entry name" value="Sensor-like_sf"/>
</dbReference>
<dbReference type="GO" id="GO:0016301">
    <property type="term" value="F:kinase activity"/>
    <property type="evidence" value="ECO:0007669"/>
    <property type="project" value="UniProtKB-KW"/>
</dbReference>
<dbReference type="InterPro" id="IPR003018">
    <property type="entry name" value="GAF"/>
</dbReference>
<dbReference type="CDD" id="cd16936">
    <property type="entry name" value="HATPase_RsbW-like"/>
    <property type="match status" value="1"/>
</dbReference>
<dbReference type="GO" id="GO:0016791">
    <property type="term" value="F:phosphatase activity"/>
    <property type="evidence" value="ECO:0007669"/>
    <property type="project" value="TreeGrafter"/>
</dbReference>
<dbReference type="InterPro" id="IPR033463">
    <property type="entry name" value="sCache_3"/>
</dbReference>
<dbReference type="SMART" id="SM00331">
    <property type="entry name" value="PP2C_SIG"/>
    <property type="match status" value="1"/>
</dbReference>
<dbReference type="InterPro" id="IPR003594">
    <property type="entry name" value="HATPase_dom"/>
</dbReference>
<dbReference type="GO" id="GO:0000160">
    <property type="term" value="P:phosphorelay signal transduction system"/>
    <property type="evidence" value="ECO:0007669"/>
    <property type="project" value="UniProtKB-KW"/>
</dbReference>
<dbReference type="SUPFAM" id="SSF55785">
    <property type="entry name" value="PYP-like sensor domain (PAS domain)"/>
    <property type="match status" value="1"/>
</dbReference>
<feature type="transmembrane region" description="Helical" evidence="13">
    <location>
        <begin position="192"/>
        <end position="210"/>
    </location>
</feature>
<protein>
    <submittedName>
        <fullName evidence="17">Magnesium or manganese-dependent protein phosphatase</fullName>
    </submittedName>
</protein>
<keyword evidence="3" id="KW-0597">Phosphoprotein</keyword>
<dbReference type="AlphaFoldDB" id="A0A0F7FW72"/>
<dbReference type="FunFam" id="3.30.450.40:FF:000035">
    <property type="entry name" value="PAS sensor protein"/>
    <property type="match status" value="1"/>
</dbReference>
<evidence type="ECO:0000256" key="7">
    <source>
        <dbReference type="ARBA" id="ARBA00022777"/>
    </source>
</evidence>
<dbReference type="SUPFAM" id="SSF55781">
    <property type="entry name" value="GAF domain-like"/>
    <property type="match status" value="1"/>
</dbReference>
<keyword evidence="12 13" id="KW-0472">Membrane</keyword>
<dbReference type="Gene3D" id="3.30.450.20">
    <property type="entry name" value="PAS domain"/>
    <property type="match status" value="2"/>
</dbReference>
<evidence type="ECO:0000256" key="10">
    <source>
        <dbReference type="ARBA" id="ARBA00022989"/>
    </source>
</evidence>
<keyword evidence="2" id="KW-1003">Cell membrane</keyword>
<dbReference type="Proteomes" id="UP000034034">
    <property type="component" value="Chromosome"/>
</dbReference>
<dbReference type="Gene3D" id="3.60.40.10">
    <property type="entry name" value="PPM-type phosphatase domain"/>
    <property type="match status" value="1"/>
</dbReference>
<dbReference type="Pfam" id="PF01590">
    <property type="entry name" value="GAF"/>
    <property type="match status" value="1"/>
</dbReference>
<evidence type="ECO:0000256" key="9">
    <source>
        <dbReference type="ARBA" id="ARBA00022840"/>
    </source>
</evidence>
<dbReference type="Pfam" id="PF07228">
    <property type="entry name" value="SpoIIE"/>
    <property type="match status" value="1"/>
</dbReference>
<gene>
    <name evidence="17" type="ORF">SXIM_31200</name>
</gene>
<dbReference type="PATRIC" id="fig|408015.6.peg.3161"/>
<dbReference type="HOGENOM" id="CLU_000445_43_3_11"/>
<keyword evidence="11" id="KW-0902">Two-component regulatory system</keyword>
<keyword evidence="7" id="KW-0418">Kinase</keyword>
<feature type="transmembrane region" description="Helical" evidence="13">
    <location>
        <begin position="33"/>
        <end position="53"/>
    </location>
</feature>